<organism evidence="1 2">
    <name type="scientific">Alloprevotella tannerae</name>
    <dbReference type="NCBI Taxonomy" id="76122"/>
    <lineage>
        <taxon>Bacteria</taxon>
        <taxon>Pseudomonadati</taxon>
        <taxon>Bacteroidota</taxon>
        <taxon>Bacteroidia</taxon>
        <taxon>Bacteroidales</taxon>
        <taxon>Prevotellaceae</taxon>
        <taxon>Alloprevotella</taxon>
    </lineage>
</organism>
<reference evidence="1" key="1">
    <citation type="submission" date="2020-04" db="EMBL/GenBank/DDBJ databases">
        <title>Deep metagenomics examines the oral microbiome during advanced dental caries in children, revealing novel taxa and co-occurrences with host molecules.</title>
        <authorList>
            <person name="Baker J.L."/>
            <person name="Morton J.T."/>
            <person name="Dinis M."/>
            <person name="Alvarez R."/>
            <person name="Tran N.C."/>
            <person name="Knight R."/>
            <person name="Edlund A."/>
        </authorList>
    </citation>
    <scope>NUCLEOTIDE SEQUENCE</scope>
    <source>
        <strain evidence="1">JCVI_34_bin.1</strain>
    </source>
</reference>
<sequence>MMKHNKKEWQSVKELLRDTPAWDEVLKDKNYQDIIDNERSFGTGSARICSV</sequence>
<name>A0A929S0P4_9BACT</name>
<comment type="caution">
    <text evidence="1">The sequence shown here is derived from an EMBL/GenBank/DDBJ whole genome shotgun (WGS) entry which is preliminary data.</text>
</comment>
<evidence type="ECO:0000313" key="1">
    <source>
        <dbReference type="EMBL" id="MBF0971119.1"/>
    </source>
</evidence>
<proteinExistence type="predicted"/>
<protein>
    <submittedName>
        <fullName evidence="1">Uncharacterized protein</fullName>
    </submittedName>
</protein>
<dbReference type="AlphaFoldDB" id="A0A929S0P4"/>
<gene>
    <name evidence="1" type="ORF">HXK21_08810</name>
</gene>
<dbReference type="RefSeq" id="WP_303764688.1">
    <property type="nucleotide sequence ID" value="NZ_JABZGR010000040.1"/>
</dbReference>
<accession>A0A929S0P4</accession>
<dbReference type="Proteomes" id="UP000704068">
    <property type="component" value="Unassembled WGS sequence"/>
</dbReference>
<dbReference type="EMBL" id="JABZGR010000040">
    <property type="protein sequence ID" value="MBF0971119.1"/>
    <property type="molecule type" value="Genomic_DNA"/>
</dbReference>
<evidence type="ECO:0000313" key="2">
    <source>
        <dbReference type="Proteomes" id="UP000704068"/>
    </source>
</evidence>